<dbReference type="Proteomes" id="UP000031938">
    <property type="component" value="Unassembled WGS sequence"/>
</dbReference>
<dbReference type="Gene3D" id="3.40.630.30">
    <property type="match status" value="1"/>
</dbReference>
<sequence>MGHAIGSSIISFVEKEARENNIPLVRLDCVKNNETQNKL</sequence>
<accession>A0A0C2V8R8</accession>
<reference evidence="1 2" key="1">
    <citation type="submission" date="2015-01" db="EMBL/GenBank/DDBJ databases">
        <title>Genome sequencing of Jeotgalibacillus soli.</title>
        <authorList>
            <person name="Goh K.M."/>
            <person name="Chan K.-G."/>
            <person name="Yaakop A.S."/>
            <person name="Ee R."/>
            <person name="Gan H.M."/>
            <person name="Chan C.S."/>
        </authorList>
    </citation>
    <scope>NUCLEOTIDE SEQUENCE [LARGE SCALE GENOMIC DNA]</scope>
    <source>
        <strain evidence="1 2">P9</strain>
    </source>
</reference>
<comment type="caution">
    <text evidence="1">The sequence shown here is derived from an EMBL/GenBank/DDBJ whole genome shotgun (WGS) entry which is preliminary data.</text>
</comment>
<protein>
    <submittedName>
        <fullName evidence="1">Uncharacterized protein</fullName>
    </submittedName>
</protein>
<dbReference type="EMBL" id="JXRP01000018">
    <property type="protein sequence ID" value="KIL45357.1"/>
    <property type="molecule type" value="Genomic_DNA"/>
</dbReference>
<dbReference type="STRING" id="889306.KP78_29010"/>
<evidence type="ECO:0000313" key="2">
    <source>
        <dbReference type="Proteomes" id="UP000031938"/>
    </source>
</evidence>
<keyword evidence="2" id="KW-1185">Reference proteome</keyword>
<dbReference type="RefSeq" id="WP_084220063.1">
    <property type="nucleotide sequence ID" value="NZ_JXRP01000018.1"/>
</dbReference>
<evidence type="ECO:0000313" key="1">
    <source>
        <dbReference type="EMBL" id="KIL45357.1"/>
    </source>
</evidence>
<name>A0A0C2V8R8_9BACL</name>
<organism evidence="1 2">
    <name type="scientific">Jeotgalibacillus soli</name>
    <dbReference type="NCBI Taxonomy" id="889306"/>
    <lineage>
        <taxon>Bacteria</taxon>
        <taxon>Bacillati</taxon>
        <taxon>Bacillota</taxon>
        <taxon>Bacilli</taxon>
        <taxon>Bacillales</taxon>
        <taxon>Caryophanaceae</taxon>
        <taxon>Jeotgalibacillus</taxon>
    </lineage>
</organism>
<gene>
    <name evidence="1" type="ORF">KP78_29010</name>
</gene>
<dbReference type="AlphaFoldDB" id="A0A0C2V8R8"/>
<proteinExistence type="predicted"/>
<dbReference type="OrthoDB" id="6382410at2"/>
<dbReference type="PATRIC" id="fig|889306.3.peg.2914"/>